<keyword evidence="1" id="KW-0472">Membrane</keyword>
<protein>
    <submittedName>
        <fullName evidence="2">Uncharacterized protein</fullName>
    </submittedName>
</protein>
<accession>A0ABW4I753</accession>
<dbReference type="Proteomes" id="UP001597115">
    <property type="component" value="Unassembled WGS sequence"/>
</dbReference>
<keyword evidence="1" id="KW-1133">Transmembrane helix</keyword>
<dbReference type="EMBL" id="JBHUDY010000002">
    <property type="protein sequence ID" value="MFD1613087.1"/>
    <property type="molecule type" value="Genomic_DNA"/>
</dbReference>
<evidence type="ECO:0000313" key="2">
    <source>
        <dbReference type="EMBL" id="MFD1613087.1"/>
    </source>
</evidence>
<comment type="caution">
    <text evidence="2">The sequence shown here is derived from an EMBL/GenBank/DDBJ whole genome shotgun (WGS) entry which is preliminary data.</text>
</comment>
<feature type="transmembrane region" description="Helical" evidence="1">
    <location>
        <begin position="28"/>
        <end position="48"/>
    </location>
</feature>
<name>A0ABW4I753_9SPHN</name>
<organism evidence="2 3">
    <name type="scientific">Sphingomonas tabacisoli</name>
    <dbReference type="NCBI Taxonomy" id="2249466"/>
    <lineage>
        <taxon>Bacteria</taxon>
        <taxon>Pseudomonadati</taxon>
        <taxon>Pseudomonadota</taxon>
        <taxon>Alphaproteobacteria</taxon>
        <taxon>Sphingomonadales</taxon>
        <taxon>Sphingomonadaceae</taxon>
        <taxon>Sphingomonas</taxon>
    </lineage>
</organism>
<gene>
    <name evidence="2" type="ORF">ACFSCW_14875</name>
</gene>
<keyword evidence="1" id="KW-0812">Transmembrane</keyword>
<reference evidence="3" key="1">
    <citation type="journal article" date="2019" name="Int. J. Syst. Evol. Microbiol.">
        <title>The Global Catalogue of Microorganisms (GCM) 10K type strain sequencing project: providing services to taxonomists for standard genome sequencing and annotation.</title>
        <authorList>
            <consortium name="The Broad Institute Genomics Platform"/>
            <consortium name="The Broad Institute Genome Sequencing Center for Infectious Disease"/>
            <person name="Wu L."/>
            <person name="Ma J."/>
        </authorList>
    </citation>
    <scope>NUCLEOTIDE SEQUENCE [LARGE SCALE GENOMIC DNA]</scope>
    <source>
        <strain evidence="3">CGMCC 1.16275</strain>
    </source>
</reference>
<evidence type="ECO:0000313" key="3">
    <source>
        <dbReference type="Proteomes" id="UP001597115"/>
    </source>
</evidence>
<evidence type="ECO:0000256" key="1">
    <source>
        <dbReference type="SAM" id="Phobius"/>
    </source>
</evidence>
<dbReference type="RefSeq" id="WP_380890824.1">
    <property type="nucleotide sequence ID" value="NZ_JBHUDY010000002.1"/>
</dbReference>
<keyword evidence="3" id="KW-1185">Reference proteome</keyword>
<proteinExistence type="predicted"/>
<sequence length="53" mass="5681">MKMPGPSLSSFVMGRAGAAVLWLLDAPVWQGLGMLAASLGYAIFYAVILPRER</sequence>